<name>A0ABW4MBN8_9SPHN</name>
<protein>
    <submittedName>
        <fullName evidence="5">TlpA family protein disulfide reductase</fullName>
    </submittedName>
</protein>
<dbReference type="InterPro" id="IPR036249">
    <property type="entry name" value="Thioredoxin-like_sf"/>
</dbReference>
<dbReference type="Proteomes" id="UP001597215">
    <property type="component" value="Unassembled WGS sequence"/>
</dbReference>
<dbReference type="EMBL" id="JBHUEL010000003">
    <property type="protein sequence ID" value="MFD1766185.1"/>
    <property type="molecule type" value="Genomic_DNA"/>
</dbReference>
<dbReference type="PANTHER" id="PTHR42852:SF13">
    <property type="entry name" value="PROTEIN DIPZ"/>
    <property type="match status" value="1"/>
</dbReference>
<gene>
    <name evidence="5" type="ORF">ACFSAG_04925</name>
</gene>
<comment type="subcellular location">
    <subcellularLocation>
        <location evidence="1">Cell envelope</location>
    </subcellularLocation>
</comment>
<keyword evidence="2" id="KW-0201">Cytochrome c-type biogenesis</keyword>
<dbReference type="InterPro" id="IPR013766">
    <property type="entry name" value="Thioredoxin_domain"/>
</dbReference>
<dbReference type="InterPro" id="IPR013740">
    <property type="entry name" value="Redoxin"/>
</dbReference>
<dbReference type="InterPro" id="IPR050553">
    <property type="entry name" value="Thioredoxin_ResA/DsbE_sf"/>
</dbReference>
<evidence type="ECO:0000259" key="4">
    <source>
        <dbReference type="PROSITE" id="PS51352"/>
    </source>
</evidence>
<keyword evidence="3" id="KW-0676">Redox-active center</keyword>
<dbReference type="Gene3D" id="3.40.30.10">
    <property type="entry name" value="Glutaredoxin"/>
    <property type="match status" value="1"/>
</dbReference>
<comment type="caution">
    <text evidence="5">The sequence shown here is derived from an EMBL/GenBank/DDBJ whole genome shotgun (WGS) entry which is preliminary data.</text>
</comment>
<evidence type="ECO:0000256" key="2">
    <source>
        <dbReference type="ARBA" id="ARBA00022748"/>
    </source>
</evidence>
<dbReference type="SUPFAM" id="SSF52833">
    <property type="entry name" value="Thioredoxin-like"/>
    <property type="match status" value="1"/>
</dbReference>
<dbReference type="PROSITE" id="PS00194">
    <property type="entry name" value="THIOREDOXIN_1"/>
    <property type="match status" value="1"/>
</dbReference>
<organism evidence="5 6">
    <name type="scientific">Sphingorhabdus buctiana</name>
    <dbReference type="NCBI Taxonomy" id="1508805"/>
    <lineage>
        <taxon>Bacteria</taxon>
        <taxon>Pseudomonadati</taxon>
        <taxon>Pseudomonadota</taxon>
        <taxon>Alphaproteobacteria</taxon>
        <taxon>Sphingomonadales</taxon>
        <taxon>Sphingomonadaceae</taxon>
        <taxon>Sphingorhabdus</taxon>
    </lineage>
</organism>
<evidence type="ECO:0000256" key="3">
    <source>
        <dbReference type="ARBA" id="ARBA00023284"/>
    </source>
</evidence>
<accession>A0ABW4MBN8</accession>
<proteinExistence type="predicted"/>
<reference evidence="6" key="1">
    <citation type="journal article" date="2019" name="Int. J. Syst. Evol. Microbiol.">
        <title>The Global Catalogue of Microorganisms (GCM) 10K type strain sequencing project: providing services to taxonomists for standard genome sequencing and annotation.</title>
        <authorList>
            <consortium name="The Broad Institute Genomics Platform"/>
            <consortium name="The Broad Institute Genome Sequencing Center for Infectious Disease"/>
            <person name="Wu L."/>
            <person name="Ma J."/>
        </authorList>
    </citation>
    <scope>NUCLEOTIDE SEQUENCE [LARGE SCALE GENOMIC DNA]</scope>
    <source>
        <strain evidence="6">CGMCC 1.12449</strain>
    </source>
</reference>
<keyword evidence="6" id="KW-1185">Reference proteome</keyword>
<feature type="domain" description="Thioredoxin" evidence="4">
    <location>
        <begin position="64"/>
        <end position="205"/>
    </location>
</feature>
<sequence>MLLEFDVPRVMILFLLLAGPLFLAACDRETAPSGQAEPATGAESAKQGFGLESKSGLKAELSYRFAGRPAPDASFTGADGREVSLSDFAGRPLLVNLWATWCAPCKAEMPTLDNLAVLEEGEVSVIAVSQDLQGAKPVRAFFDSARIANLEPYTDPDNALSSAVGGTVALPTTILYNSQGKEVWRIIGGVEWDDAEIAKLLDEAA</sequence>
<evidence type="ECO:0000256" key="1">
    <source>
        <dbReference type="ARBA" id="ARBA00004196"/>
    </source>
</evidence>
<dbReference type="Pfam" id="PF08534">
    <property type="entry name" value="Redoxin"/>
    <property type="match status" value="1"/>
</dbReference>
<evidence type="ECO:0000313" key="6">
    <source>
        <dbReference type="Proteomes" id="UP001597215"/>
    </source>
</evidence>
<dbReference type="PROSITE" id="PS51352">
    <property type="entry name" value="THIOREDOXIN_2"/>
    <property type="match status" value="1"/>
</dbReference>
<dbReference type="PANTHER" id="PTHR42852">
    <property type="entry name" value="THIOL:DISULFIDE INTERCHANGE PROTEIN DSBE"/>
    <property type="match status" value="1"/>
</dbReference>
<dbReference type="CDD" id="cd02966">
    <property type="entry name" value="TlpA_like_family"/>
    <property type="match status" value="1"/>
</dbReference>
<dbReference type="InterPro" id="IPR017937">
    <property type="entry name" value="Thioredoxin_CS"/>
</dbReference>
<evidence type="ECO:0000313" key="5">
    <source>
        <dbReference type="EMBL" id="MFD1766185.1"/>
    </source>
</evidence>